<dbReference type="EMBL" id="FQZK01000021">
    <property type="protein sequence ID" value="SHK48641.1"/>
    <property type="molecule type" value="Genomic_DNA"/>
</dbReference>
<dbReference type="Proteomes" id="UP000184452">
    <property type="component" value="Unassembled WGS sequence"/>
</dbReference>
<keyword evidence="1" id="KW-0175">Coiled coil</keyword>
<feature type="coiled-coil region" evidence="1">
    <location>
        <begin position="798"/>
        <end position="832"/>
    </location>
</feature>
<accession>A0A1M6SV90</accession>
<name>A0A1M6SV90_9ACTN</name>
<evidence type="ECO:0000256" key="1">
    <source>
        <dbReference type="SAM" id="Coils"/>
    </source>
</evidence>
<dbReference type="Pfam" id="PF13558">
    <property type="entry name" value="SbcC_Walker_B"/>
    <property type="match status" value="1"/>
</dbReference>
<keyword evidence="4" id="KW-1185">Reference proteome</keyword>
<dbReference type="STRING" id="758803.SAMN05421803_12140"/>
<protein>
    <submittedName>
        <fullName evidence="3">Putative exonuclease SbcCD, C subunit</fullName>
    </submittedName>
</protein>
<feature type="region of interest" description="Disordered" evidence="2">
    <location>
        <begin position="338"/>
        <end position="368"/>
    </location>
</feature>
<gene>
    <name evidence="3" type="ORF">SAMN05421803_12140</name>
</gene>
<evidence type="ECO:0000256" key="2">
    <source>
        <dbReference type="SAM" id="MobiDB-lite"/>
    </source>
</evidence>
<dbReference type="InterPro" id="IPR027417">
    <property type="entry name" value="P-loop_NTPase"/>
</dbReference>
<dbReference type="OrthoDB" id="8527901at2"/>
<feature type="region of interest" description="Disordered" evidence="2">
    <location>
        <begin position="394"/>
        <end position="417"/>
    </location>
</feature>
<sequence length="1478" mass="157649">MSHDRFKPTRAGVINLWDYRDEEFTFADGRLVLRGHNGSGKTKALEVLFPFILDGHTDPRRLDPFSGQNRTMKSNLLYQGQDAEYGFVWTEFARPGEGPRPETVTLVIGLRAQQHRDGVATSFFVTDKRLGVDFGLLATDNRPLTERQLKAALGEGSHHASATDYRAAVDARLFGLGGRYVQLLDLLLALRRPLLAKDLDPEKVSDTLTAGLSPVDEGLIDQAARDFANLSAVQRRFDDATASHTAVEDFTTSYTSYLTAHARHRSSGVAASLARAEEYISALAGHAAALAEATAEGERLAAEVGRVGKEADELEAVRRGLSESEALRDARALEVELRHSDDRDRELAETARRLDRQKEEATRLGEEADGVARHLEQRRSVIADLLAELEESADLAGVTGDGEGPADSDPETARARAAARTADLDEVRAHLSDLHRVEAERGRAEAEAARALTSLTGAEEACAGAESELDSARTGVAEALADWSRRWAQGPGAVCDRVSPPALDTALDTCGQPGAPTLAEVFTDLTDPARTDAIRHEHRLAGDRERITGDLAAVRAERAEIAAERDDAPPADRARTASREGRPGAPLWRLVRFADGLDPARAAGIEGALDAAGLLTAWVHPDAGAAGAALAAGDADAYLAPAPRGSAPAGPTLADVLVAEEQDHVPAEVIDRLLASIALADAPGPVDTVRAVPETANTAREVPAAYPSVLSVHGGAPAYGGAPTTADGVPAVPADPGTGAGVAAPGAPLAPGAASSPPATRITTGGHFSLGVLVGAGPKPAPEFIGATNRAARRRERLADLDARIAACTTELADLEERLAAAADRVKAFALARTDLPDTAPVARALKTVEHHATLVAGARTAREHARLRLDSATADVDAHRTRLRAAAAERSLPTAPADLDAVAAALDAFRAAHRALLQTRTDVERAEHDLAERTATIERLTLAHAADTRAHEERAAEHAETVKRLQVRQESVDAPARETIDRLRRTEGDLAHARSVLADLRQRATAARDGVVRAESGIENGRSSLLLSLEGVFEHCAGLAPLTRPGTRTLLGVDGDRAWPAPALWPGAEEAADRVTAAVTGGTAPAKALRSVLPPGAADTLDAFTAAVGTAPVTESALKTAGTRMSEALRVFTDALAATADGHQVDHEADPSGLVVVHVNDEAGRNPLPAFARLVAERVEEQDALLRREERGVLEDELLSALAQQIHERVRTARDLVRSMDSDTRSRPMTSGTRIGIRWTRADHLTDRRRTVADLLRRDSVGLGQGGLSELRGLLRELIREYHAAHPRATYKQVLAAVLDYREWYRFELRKAVPGQDEVRLTKAKHEEMSGGEKSAAIHLPLFAAANALYSSARATCPRLIALDEAFAGIDDRYKPELMGLTVTFDLDVFMTGHDLWVHYDSVPMASHYDMHHDKASHTVSAMFMLWDGAQVVDADAGFSGNDALSSHLLGITPSRFVPLATEGTLPVDLADTAEAD</sequence>
<dbReference type="GO" id="GO:0004527">
    <property type="term" value="F:exonuclease activity"/>
    <property type="evidence" value="ECO:0007669"/>
    <property type="project" value="UniProtKB-KW"/>
</dbReference>
<proteinExistence type="predicted"/>
<dbReference type="SUPFAM" id="SSF52540">
    <property type="entry name" value="P-loop containing nucleoside triphosphate hydrolases"/>
    <property type="match status" value="1"/>
</dbReference>
<reference evidence="3 4" key="1">
    <citation type="submission" date="2016-11" db="EMBL/GenBank/DDBJ databases">
        <authorList>
            <person name="Jaros S."/>
            <person name="Januszkiewicz K."/>
            <person name="Wedrychowicz H."/>
        </authorList>
    </citation>
    <scope>NUCLEOTIDE SEQUENCE [LARGE SCALE GENOMIC DNA]</scope>
    <source>
        <strain evidence="3 4">CGMCC 4.5723</strain>
    </source>
</reference>
<keyword evidence="3" id="KW-0269">Exonuclease</keyword>
<evidence type="ECO:0000313" key="3">
    <source>
        <dbReference type="EMBL" id="SHK48641.1"/>
    </source>
</evidence>
<dbReference type="RefSeq" id="WP_073382536.1">
    <property type="nucleotide sequence ID" value="NZ_FQZK01000021.1"/>
</dbReference>
<keyword evidence="3" id="KW-0378">Hydrolase</keyword>
<keyword evidence="3" id="KW-0540">Nuclease</keyword>
<evidence type="ECO:0000313" key="4">
    <source>
        <dbReference type="Proteomes" id="UP000184452"/>
    </source>
</evidence>
<organism evidence="3 4">
    <name type="scientific">Nocardiopsis flavescens</name>
    <dbReference type="NCBI Taxonomy" id="758803"/>
    <lineage>
        <taxon>Bacteria</taxon>
        <taxon>Bacillati</taxon>
        <taxon>Actinomycetota</taxon>
        <taxon>Actinomycetes</taxon>
        <taxon>Streptosporangiales</taxon>
        <taxon>Nocardiopsidaceae</taxon>
        <taxon>Nocardiopsis</taxon>
    </lineage>
</organism>